<evidence type="ECO:0000313" key="3">
    <source>
        <dbReference type="EMBL" id="HIZ13557.1"/>
    </source>
</evidence>
<organism evidence="3 4">
    <name type="scientific">Candidatus Mediterraneibacter stercorigallinarum</name>
    <dbReference type="NCBI Taxonomy" id="2838686"/>
    <lineage>
        <taxon>Bacteria</taxon>
        <taxon>Bacillati</taxon>
        <taxon>Bacillota</taxon>
        <taxon>Clostridia</taxon>
        <taxon>Lachnospirales</taxon>
        <taxon>Lachnospiraceae</taxon>
        <taxon>Mediterraneibacter</taxon>
    </lineage>
</organism>
<keyword evidence="1" id="KW-0812">Transmembrane</keyword>
<dbReference type="InterPro" id="IPR053150">
    <property type="entry name" value="Teicoplanin_resist-assoc"/>
</dbReference>
<proteinExistence type="predicted"/>
<dbReference type="PANTHER" id="PTHR36834">
    <property type="entry name" value="MEMBRANE PROTEIN-RELATED"/>
    <property type="match status" value="1"/>
</dbReference>
<evidence type="ECO:0000256" key="1">
    <source>
        <dbReference type="SAM" id="Phobius"/>
    </source>
</evidence>
<dbReference type="AlphaFoldDB" id="A0A9D2DAZ8"/>
<feature type="transmembrane region" description="Helical" evidence="1">
    <location>
        <begin position="98"/>
        <end position="120"/>
    </location>
</feature>
<keyword evidence="1" id="KW-1133">Transmembrane helix</keyword>
<name>A0A9D2DAZ8_9FIRM</name>
<sequence>MSVRKKKMFRAMGKVLFLLYVIFLIYFLFLAEWYGRTGVSEEYRYNLELFKEIKRFITYREQLGMFAVLTNLAGNIVIFVPYGFFISMASRERGFFKTLFFSMGLSLCVEVVQLFTRVGSFDVDDILLNTIGGVIGYIIFLICNGVRRRHDVRKGKKR</sequence>
<dbReference type="EMBL" id="DXCD01000172">
    <property type="protein sequence ID" value="HIZ13557.1"/>
    <property type="molecule type" value="Genomic_DNA"/>
</dbReference>
<dbReference type="Pfam" id="PF04892">
    <property type="entry name" value="VanZ"/>
    <property type="match status" value="1"/>
</dbReference>
<evidence type="ECO:0000259" key="2">
    <source>
        <dbReference type="Pfam" id="PF04892"/>
    </source>
</evidence>
<reference evidence="3" key="1">
    <citation type="journal article" date="2021" name="PeerJ">
        <title>Extensive microbial diversity within the chicken gut microbiome revealed by metagenomics and culture.</title>
        <authorList>
            <person name="Gilroy R."/>
            <person name="Ravi A."/>
            <person name="Getino M."/>
            <person name="Pursley I."/>
            <person name="Horton D.L."/>
            <person name="Alikhan N.F."/>
            <person name="Baker D."/>
            <person name="Gharbi K."/>
            <person name="Hall N."/>
            <person name="Watson M."/>
            <person name="Adriaenssens E.M."/>
            <person name="Foster-Nyarko E."/>
            <person name="Jarju S."/>
            <person name="Secka A."/>
            <person name="Antonio M."/>
            <person name="Oren A."/>
            <person name="Chaudhuri R.R."/>
            <person name="La Ragione R."/>
            <person name="Hildebrand F."/>
            <person name="Pallen M.J."/>
        </authorList>
    </citation>
    <scope>NUCLEOTIDE SEQUENCE</scope>
    <source>
        <strain evidence="3">ChiGjej1B1-13045</strain>
    </source>
</reference>
<feature type="transmembrane region" description="Helical" evidence="1">
    <location>
        <begin position="12"/>
        <end position="31"/>
    </location>
</feature>
<keyword evidence="1" id="KW-0472">Membrane</keyword>
<feature type="transmembrane region" description="Helical" evidence="1">
    <location>
        <begin position="126"/>
        <end position="146"/>
    </location>
</feature>
<evidence type="ECO:0000313" key="4">
    <source>
        <dbReference type="Proteomes" id="UP000824017"/>
    </source>
</evidence>
<accession>A0A9D2DAZ8</accession>
<gene>
    <name evidence="3" type="ORF">H9817_06490</name>
</gene>
<protein>
    <submittedName>
        <fullName evidence="3">VanZ family protein</fullName>
    </submittedName>
</protein>
<feature type="transmembrane region" description="Helical" evidence="1">
    <location>
        <begin position="63"/>
        <end position="86"/>
    </location>
</feature>
<dbReference type="InterPro" id="IPR006976">
    <property type="entry name" value="VanZ-like"/>
</dbReference>
<dbReference type="Proteomes" id="UP000824017">
    <property type="component" value="Unassembled WGS sequence"/>
</dbReference>
<feature type="domain" description="VanZ-like" evidence="2">
    <location>
        <begin position="17"/>
        <end position="143"/>
    </location>
</feature>
<comment type="caution">
    <text evidence="3">The sequence shown here is derived from an EMBL/GenBank/DDBJ whole genome shotgun (WGS) entry which is preliminary data.</text>
</comment>
<dbReference type="PANTHER" id="PTHR36834:SF1">
    <property type="entry name" value="INTEGRAL MEMBRANE PROTEIN"/>
    <property type="match status" value="1"/>
</dbReference>
<reference evidence="3" key="2">
    <citation type="submission" date="2021-04" db="EMBL/GenBank/DDBJ databases">
        <authorList>
            <person name="Gilroy R."/>
        </authorList>
    </citation>
    <scope>NUCLEOTIDE SEQUENCE</scope>
    <source>
        <strain evidence="3">ChiGjej1B1-13045</strain>
    </source>
</reference>